<dbReference type="PANTHER" id="PTHR10746">
    <property type="entry name" value="50S RIBOSOMAL PROTEIN L4"/>
    <property type="match status" value="1"/>
</dbReference>
<dbReference type="InterPro" id="IPR023574">
    <property type="entry name" value="Ribosomal_uL4_dom_sf"/>
</dbReference>
<evidence type="ECO:0000256" key="1">
    <source>
        <dbReference type="ARBA" id="ARBA00010528"/>
    </source>
</evidence>
<dbReference type="PANTHER" id="PTHR10746:SF6">
    <property type="entry name" value="LARGE RIBOSOMAL SUBUNIT PROTEIN UL4M"/>
    <property type="match status" value="1"/>
</dbReference>
<evidence type="ECO:0000313" key="5">
    <source>
        <dbReference type="EMBL" id="SVA51945.1"/>
    </source>
</evidence>
<dbReference type="GO" id="GO:0006412">
    <property type="term" value="P:translation"/>
    <property type="evidence" value="ECO:0007669"/>
    <property type="project" value="InterPro"/>
</dbReference>
<comment type="similarity">
    <text evidence="1">Belongs to the universal ribosomal protein uL4 family.</text>
</comment>
<dbReference type="AlphaFoldDB" id="A0A381WHF2"/>
<organism evidence="5">
    <name type="scientific">marine metagenome</name>
    <dbReference type="NCBI Taxonomy" id="408172"/>
    <lineage>
        <taxon>unclassified sequences</taxon>
        <taxon>metagenomes</taxon>
        <taxon>ecological metagenomes</taxon>
    </lineage>
</organism>
<evidence type="ECO:0000256" key="4">
    <source>
        <dbReference type="SAM" id="MobiDB-lite"/>
    </source>
</evidence>
<keyword evidence="2" id="KW-0689">Ribosomal protein</keyword>
<dbReference type="GO" id="GO:0003735">
    <property type="term" value="F:structural constituent of ribosome"/>
    <property type="evidence" value="ECO:0007669"/>
    <property type="project" value="InterPro"/>
</dbReference>
<dbReference type="InterPro" id="IPR002136">
    <property type="entry name" value="Ribosomal_uL4"/>
</dbReference>
<evidence type="ECO:0000256" key="3">
    <source>
        <dbReference type="ARBA" id="ARBA00023274"/>
    </source>
</evidence>
<dbReference type="Pfam" id="PF00573">
    <property type="entry name" value="Ribosomal_L4"/>
    <property type="match status" value="1"/>
</dbReference>
<dbReference type="Gene3D" id="3.40.1370.10">
    <property type="match status" value="1"/>
</dbReference>
<dbReference type="GO" id="GO:0005840">
    <property type="term" value="C:ribosome"/>
    <property type="evidence" value="ECO:0007669"/>
    <property type="project" value="UniProtKB-KW"/>
</dbReference>
<protein>
    <recommendedName>
        <fullName evidence="6">50S ribosomal protein L4</fullName>
    </recommendedName>
</protein>
<proteinExistence type="inferred from homology"/>
<name>A0A381WHF2_9ZZZZ</name>
<accession>A0A381WHF2</accession>
<dbReference type="SUPFAM" id="SSF52166">
    <property type="entry name" value="Ribosomal protein L4"/>
    <property type="match status" value="1"/>
</dbReference>
<keyword evidence="3" id="KW-0687">Ribonucleoprotein</keyword>
<gene>
    <name evidence="5" type="ORF">METZ01_LOCUS104799</name>
</gene>
<reference evidence="5" key="1">
    <citation type="submission" date="2018-05" db="EMBL/GenBank/DDBJ databases">
        <authorList>
            <person name="Lanie J.A."/>
            <person name="Ng W.-L."/>
            <person name="Kazmierczak K.M."/>
            <person name="Andrzejewski T.M."/>
            <person name="Davidsen T.M."/>
            <person name="Wayne K.J."/>
            <person name="Tettelin H."/>
            <person name="Glass J.I."/>
            <person name="Rusch D."/>
            <person name="Podicherti R."/>
            <person name="Tsui H.-C.T."/>
            <person name="Winkler M.E."/>
        </authorList>
    </citation>
    <scope>NUCLEOTIDE SEQUENCE</scope>
</reference>
<evidence type="ECO:0000256" key="2">
    <source>
        <dbReference type="ARBA" id="ARBA00022980"/>
    </source>
</evidence>
<dbReference type="GO" id="GO:1990904">
    <property type="term" value="C:ribonucleoprotein complex"/>
    <property type="evidence" value="ECO:0007669"/>
    <property type="project" value="UniProtKB-KW"/>
</dbReference>
<dbReference type="InterPro" id="IPR013005">
    <property type="entry name" value="Ribosomal_uL4-like"/>
</dbReference>
<sequence>MDQPLHAADAIFAEEFKEPLVHQVVTAYLAGGRSGSSSQKNRSDVRGGGSKPWRQKGTGRARAGTIRSPIWRGGGRAFPATNQSYAQKVNRKMYRAAVRSILSELVRQDRLKVCDDIQLDQPRTKLLTELLLKLDARGRVLIVTAEYNQNLTMAARNMKDVEVREVARLDPVGLVNSESVLFSSKALRDVENSLQ</sequence>
<feature type="region of interest" description="Disordered" evidence="4">
    <location>
        <begin position="32"/>
        <end position="65"/>
    </location>
</feature>
<dbReference type="EMBL" id="UINC01011826">
    <property type="protein sequence ID" value="SVA51945.1"/>
    <property type="molecule type" value="Genomic_DNA"/>
</dbReference>
<dbReference type="HAMAP" id="MF_01328_B">
    <property type="entry name" value="Ribosomal_uL4_B"/>
    <property type="match status" value="1"/>
</dbReference>
<evidence type="ECO:0008006" key="6">
    <source>
        <dbReference type="Google" id="ProtNLM"/>
    </source>
</evidence>
<dbReference type="NCBIfam" id="TIGR03953">
    <property type="entry name" value="rplD_bact"/>
    <property type="match status" value="1"/>
</dbReference>